<dbReference type="Gene3D" id="3.40.30.10">
    <property type="entry name" value="Glutaredoxin"/>
    <property type="match status" value="1"/>
</dbReference>
<protein>
    <recommendedName>
        <fullName evidence="6">Glutaredoxin domain-containing protein</fullName>
    </recommendedName>
</protein>
<dbReference type="AlphaFoldDB" id="A0A843UBD3"/>
<dbReference type="InterPro" id="IPR011905">
    <property type="entry name" value="GlrX-like_pln_2"/>
</dbReference>
<dbReference type="SUPFAM" id="SSF52833">
    <property type="entry name" value="Thioredoxin-like"/>
    <property type="match status" value="1"/>
</dbReference>
<dbReference type="NCBIfam" id="TIGR02189">
    <property type="entry name" value="GlrX-like_plant"/>
    <property type="match status" value="1"/>
</dbReference>
<sequence>MIGVHGHLLATSRQRRPSTGAPLYGDSHPRTIKGIAPTTKVKATLGVGGTGSYGDAREEELRRCLVVFSMSSCCMCHSIKTFFSNLGVNYAVHELDEIPHGKEMQRSLVKLVGRNPPVPTVFIGGKLVGSMDKVMALHLSGDLLLILRDAGAIWLLPTKAGYRDD</sequence>
<comment type="subcellular location">
    <subcellularLocation>
        <location evidence="1">Cytoplasm</location>
    </subcellularLocation>
</comment>
<dbReference type="InterPro" id="IPR002109">
    <property type="entry name" value="Glutaredoxin"/>
</dbReference>
<evidence type="ECO:0000256" key="4">
    <source>
        <dbReference type="ARBA" id="ARBA00023284"/>
    </source>
</evidence>
<dbReference type="Proteomes" id="UP000652761">
    <property type="component" value="Unassembled WGS sequence"/>
</dbReference>
<organism evidence="7 8">
    <name type="scientific">Colocasia esculenta</name>
    <name type="common">Wild taro</name>
    <name type="synonym">Arum esculentum</name>
    <dbReference type="NCBI Taxonomy" id="4460"/>
    <lineage>
        <taxon>Eukaryota</taxon>
        <taxon>Viridiplantae</taxon>
        <taxon>Streptophyta</taxon>
        <taxon>Embryophyta</taxon>
        <taxon>Tracheophyta</taxon>
        <taxon>Spermatophyta</taxon>
        <taxon>Magnoliopsida</taxon>
        <taxon>Liliopsida</taxon>
        <taxon>Araceae</taxon>
        <taxon>Aroideae</taxon>
        <taxon>Colocasieae</taxon>
        <taxon>Colocasia</taxon>
    </lineage>
</organism>
<dbReference type="Pfam" id="PF00462">
    <property type="entry name" value="Glutaredoxin"/>
    <property type="match status" value="1"/>
</dbReference>
<evidence type="ECO:0000256" key="2">
    <source>
        <dbReference type="ARBA" id="ARBA00007568"/>
    </source>
</evidence>
<evidence type="ECO:0000256" key="5">
    <source>
        <dbReference type="SAM" id="MobiDB-lite"/>
    </source>
</evidence>
<comment type="similarity">
    <text evidence="2">Belongs to the glutaredoxin family. CC-type subfamily.</text>
</comment>
<dbReference type="GO" id="GO:0005737">
    <property type="term" value="C:cytoplasm"/>
    <property type="evidence" value="ECO:0007669"/>
    <property type="project" value="UniProtKB-SubCell"/>
</dbReference>
<dbReference type="PROSITE" id="PS51354">
    <property type="entry name" value="GLUTAREDOXIN_2"/>
    <property type="match status" value="1"/>
</dbReference>
<keyword evidence="4" id="KW-0676">Redox-active center</keyword>
<keyword evidence="8" id="KW-1185">Reference proteome</keyword>
<dbReference type="PANTHER" id="PTHR10168">
    <property type="entry name" value="GLUTAREDOXIN"/>
    <property type="match status" value="1"/>
</dbReference>
<reference evidence="7" key="1">
    <citation type="submission" date="2017-07" db="EMBL/GenBank/DDBJ databases">
        <title>Taro Niue Genome Assembly and Annotation.</title>
        <authorList>
            <person name="Atibalentja N."/>
            <person name="Keating K."/>
            <person name="Fields C.J."/>
        </authorList>
    </citation>
    <scope>NUCLEOTIDE SEQUENCE</scope>
    <source>
        <strain evidence="7">Niue_2</strain>
        <tissue evidence="7">Leaf</tissue>
    </source>
</reference>
<gene>
    <name evidence="7" type="ORF">Taro_011683</name>
</gene>
<feature type="domain" description="Glutaredoxin" evidence="6">
    <location>
        <begin position="66"/>
        <end position="128"/>
    </location>
</feature>
<name>A0A843UBD3_COLES</name>
<dbReference type="InterPro" id="IPR036249">
    <property type="entry name" value="Thioredoxin-like_sf"/>
</dbReference>
<evidence type="ECO:0000256" key="1">
    <source>
        <dbReference type="ARBA" id="ARBA00004496"/>
    </source>
</evidence>
<dbReference type="CDD" id="cd03419">
    <property type="entry name" value="GRX_GRXh_1_2_like"/>
    <property type="match status" value="1"/>
</dbReference>
<keyword evidence="3" id="KW-0963">Cytoplasm</keyword>
<evidence type="ECO:0000313" key="8">
    <source>
        <dbReference type="Proteomes" id="UP000652761"/>
    </source>
</evidence>
<evidence type="ECO:0000313" key="7">
    <source>
        <dbReference type="EMBL" id="MQL79250.1"/>
    </source>
</evidence>
<proteinExistence type="inferred from homology"/>
<dbReference type="OrthoDB" id="423313at2759"/>
<comment type="caution">
    <text evidence="7">The sequence shown here is derived from an EMBL/GenBank/DDBJ whole genome shotgun (WGS) entry which is preliminary data.</text>
</comment>
<accession>A0A843UBD3</accession>
<feature type="region of interest" description="Disordered" evidence="5">
    <location>
        <begin position="1"/>
        <end position="29"/>
    </location>
</feature>
<evidence type="ECO:0000256" key="3">
    <source>
        <dbReference type="ARBA" id="ARBA00022490"/>
    </source>
</evidence>
<dbReference type="EMBL" id="NMUH01000443">
    <property type="protein sequence ID" value="MQL79250.1"/>
    <property type="molecule type" value="Genomic_DNA"/>
</dbReference>
<evidence type="ECO:0000259" key="6">
    <source>
        <dbReference type="Pfam" id="PF00462"/>
    </source>
</evidence>